<keyword evidence="3" id="KW-1185">Reference proteome</keyword>
<feature type="region of interest" description="Disordered" evidence="1">
    <location>
        <begin position="344"/>
        <end position="442"/>
    </location>
</feature>
<evidence type="ECO:0000256" key="1">
    <source>
        <dbReference type="SAM" id="MobiDB-lite"/>
    </source>
</evidence>
<sequence length="442" mass="48000">MMEVLGTPSPGPSSDIHTPPAPHHGYEDSWQPYSTRHSARLSQRATARNRTPSPNQSTRHNPDQRHHLLGSPRSSKKHPKATMASPAISPQKKQLPTMESSRLAPGAVTAEGAANAAASLGLSPAQPPRPIRSAISTNAGMLITPAKTPQKPPTDQNKAKINSIARNLFNDDTEVMPSPKRTRAQKYTLDSFSAEDEVEEPIEIFTDSHERIPVVDRSAENPFYGETSNAAPEPPKRRSKRHTVTIPGEGRVSVDEAIRRDDGMLIVFRGKKQFRKFSENEDAASSREALDGADGGLESVVESSRRPLTRSAVKPRLLFPTKAEVIVHDDDDEEAVTDIEDHVLAGKDEEEHPITPLELVADGPNTPEAPRFAPASPPSTARTTRLGSKKAAGVTAAKPAARDRRSLFDSWARVKNPSSSESHSHKRSGDALSDGPAKRTRA</sequence>
<evidence type="ECO:0000313" key="2">
    <source>
        <dbReference type="EMBL" id="KAK3682514.1"/>
    </source>
</evidence>
<feature type="compositionally biased region" description="Basic and acidic residues" evidence="1">
    <location>
        <begin position="276"/>
        <end position="290"/>
    </location>
</feature>
<feature type="compositionally biased region" description="Low complexity" evidence="1">
    <location>
        <begin position="389"/>
        <end position="399"/>
    </location>
</feature>
<feature type="region of interest" description="Disordered" evidence="1">
    <location>
        <begin position="218"/>
        <end position="248"/>
    </location>
</feature>
<protein>
    <submittedName>
        <fullName evidence="2">Uncharacterized protein</fullName>
    </submittedName>
</protein>
<feature type="region of interest" description="Disordered" evidence="1">
    <location>
        <begin position="168"/>
        <end position="194"/>
    </location>
</feature>
<gene>
    <name evidence="2" type="ORF">B0T22DRAFT_494210</name>
</gene>
<dbReference type="AlphaFoldDB" id="A0AAE0X1F1"/>
<feature type="compositionally biased region" description="Basic and acidic residues" evidence="1">
    <location>
        <begin position="344"/>
        <end position="353"/>
    </location>
</feature>
<organism evidence="2 3">
    <name type="scientific">Podospora appendiculata</name>
    <dbReference type="NCBI Taxonomy" id="314037"/>
    <lineage>
        <taxon>Eukaryota</taxon>
        <taxon>Fungi</taxon>
        <taxon>Dikarya</taxon>
        <taxon>Ascomycota</taxon>
        <taxon>Pezizomycotina</taxon>
        <taxon>Sordariomycetes</taxon>
        <taxon>Sordariomycetidae</taxon>
        <taxon>Sordariales</taxon>
        <taxon>Podosporaceae</taxon>
        <taxon>Podospora</taxon>
    </lineage>
</organism>
<name>A0AAE0X1F1_9PEZI</name>
<comment type="caution">
    <text evidence="2">The sequence shown here is derived from an EMBL/GenBank/DDBJ whole genome shotgun (WGS) entry which is preliminary data.</text>
</comment>
<feature type="compositionally biased region" description="Polar residues" evidence="1">
    <location>
        <begin position="91"/>
        <end position="100"/>
    </location>
</feature>
<evidence type="ECO:0000313" key="3">
    <source>
        <dbReference type="Proteomes" id="UP001270362"/>
    </source>
</evidence>
<dbReference type="EMBL" id="JAULSO010000005">
    <property type="protein sequence ID" value="KAK3682514.1"/>
    <property type="molecule type" value="Genomic_DNA"/>
</dbReference>
<feature type="region of interest" description="Disordered" evidence="1">
    <location>
        <begin position="276"/>
        <end position="309"/>
    </location>
</feature>
<reference evidence="2" key="2">
    <citation type="submission" date="2023-06" db="EMBL/GenBank/DDBJ databases">
        <authorList>
            <consortium name="Lawrence Berkeley National Laboratory"/>
            <person name="Haridas S."/>
            <person name="Hensen N."/>
            <person name="Bonometti L."/>
            <person name="Westerberg I."/>
            <person name="Brannstrom I.O."/>
            <person name="Guillou S."/>
            <person name="Cros-Aarteil S."/>
            <person name="Calhoun S."/>
            <person name="Kuo A."/>
            <person name="Mondo S."/>
            <person name="Pangilinan J."/>
            <person name="Riley R."/>
            <person name="Labutti K."/>
            <person name="Andreopoulos B."/>
            <person name="Lipzen A."/>
            <person name="Chen C."/>
            <person name="Yanf M."/>
            <person name="Daum C."/>
            <person name="Ng V."/>
            <person name="Clum A."/>
            <person name="Steindorff A."/>
            <person name="Ohm R."/>
            <person name="Martin F."/>
            <person name="Silar P."/>
            <person name="Natvig D."/>
            <person name="Lalanne C."/>
            <person name="Gautier V."/>
            <person name="Ament-Velasquez S.L."/>
            <person name="Kruys A."/>
            <person name="Hutchinson M.I."/>
            <person name="Powell A.J."/>
            <person name="Barry K."/>
            <person name="Miller A.N."/>
            <person name="Grigoriev I.V."/>
            <person name="Debuchy R."/>
            <person name="Gladieux P."/>
            <person name="Thoren M.H."/>
            <person name="Johannesson H."/>
        </authorList>
    </citation>
    <scope>NUCLEOTIDE SEQUENCE</scope>
    <source>
        <strain evidence="2">CBS 314.62</strain>
    </source>
</reference>
<dbReference type="Proteomes" id="UP001270362">
    <property type="component" value="Unassembled WGS sequence"/>
</dbReference>
<feature type="region of interest" description="Disordered" evidence="1">
    <location>
        <begin position="1"/>
        <end position="108"/>
    </location>
</feature>
<proteinExistence type="predicted"/>
<accession>A0AAE0X1F1</accession>
<reference evidence="2" key="1">
    <citation type="journal article" date="2023" name="Mol. Phylogenet. Evol.">
        <title>Genome-scale phylogeny and comparative genomics of the fungal order Sordariales.</title>
        <authorList>
            <person name="Hensen N."/>
            <person name="Bonometti L."/>
            <person name="Westerberg I."/>
            <person name="Brannstrom I.O."/>
            <person name="Guillou S."/>
            <person name="Cros-Aarteil S."/>
            <person name="Calhoun S."/>
            <person name="Haridas S."/>
            <person name="Kuo A."/>
            <person name="Mondo S."/>
            <person name="Pangilinan J."/>
            <person name="Riley R."/>
            <person name="LaButti K."/>
            <person name="Andreopoulos B."/>
            <person name="Lipzen A."/>
            <person name="Chen C."/>
            <person name="Yan M."/>
            <person name="Daum C."/>
            <person name="Ng V."/>
            <person name="Clum A."/>
            <person name="Steindorff A."/>
            <person name="Ohm R.A."/>
            <person name="Martin F."/>
            <person name="Silar P."/>
            <person name="Natvig D.O."/>
            <person name="Lalanne C."/>
            <person name="Gautier V."/>
            <person name="Ament-Velasquez S.L."/>
            <person name="Kruys A."/>
            <person name="Hutchinson M.I."/>
            <person name="Powell A.J."/>
            <person name="Barry K."/>
            <person name="Miller A.N."/>
            <person name="Grigoriev I.V."/>
            <person name="Debuchy R."/>
            <person name="Gladieux P."/>
            <person name="Hiltunen Thoren M."/>
            <person name="Johannesson H."/>
        </authorList>
    </citation>
    <scope>NUCLEOTIDE SEQUENCE</scope>
    <source>
        <strain evidence="2">CBS 314.62</strain>
    </source>
</reference>
<feature type="compositionally biased region" description="Polar residues" evidence="1">
    <location>
        <begin position="31"/>
        <end position="59"/>
    </location>
</feature>